<evidence type="ECO:0000313" key="4">
    <source>
        <dbReference type="Proteomes" id="UP000275267"/>
    </source>
</evidence>
<dbReference type="NCBIfam" id="TIGR02251">
    <property type="entry name" value="HIF-SF_euk"/>
    <property type="match status" value="1"/>
</dbReference>
<dbReference type="SUPFAM" id="SSF56784">
    <property type="entry name" value="HAD-like"/>
    <property type="match status" value="1"/>
</dbReference>
<evidence type="ECO:0000256" key="1">
    <source>
        <dbReference type="SAM" id="MobiDB-lite"/>
    </source>
</evidence>
<dbReference type="PANTHER" id="PTHR12210">
    <property type="entry name" value="DULLARD PROTEIN PHOSPHATASE"/>
    <property type="match status" value="1"/>
</dbReference>
<dbReference type="InterPro" id="IPR023214">
    <property type="entry name" value="HAD_sf"/>
</dbReference>
<dbReference type="InterPro" id="IPR050365">
    <property type="entry name" value="TIM50"/>
</dbReference>
<accession>A0A3L6SRP4</accession>
<dbReference type="Pfam" id="PF03031">
    <property type="entry name" value="NIF"/>
    <property type="match status" value="1"/>
</dbReference>
<feature type="domain" description="FCP1 homology" evidence="2">
    <location>
        <begin position="245"/>
        <end position="425"/>
    </location>
</feature>
<dbReference type="STRING" id="4540.A0A3L6SRP4"/>
<dbReference type="InterPro" id="IPR036412">
    <property type="entry name" value="HAD-like_sf"/>
</dbReference>
<dbReference type="CDD" id="cd07521">
    <property type="entry name" value="HAD_FCP1-like"/>
    <property type="match status" value="1"/>
</dbReference>
<dbReference type="AlphaFoldDB" id="A0A3L6SRP4"/>
<dbReference type="GO" id="GO:0016791">
    <property type="term" value="F:phosphatase activity"/>
    <property type="evidence" value="ECO:0007669"/>
    <property type="project" value="InterPro"/>
</dbReference>
<dbReference type="SMART" id="SM00577">
    <property type="entry name" value="CPDc"/>
    <property type="match status" value="1"/>
</dbReference>
<evidence type="ECO:0000313" key="3">
    <source>
        <dbReference type="EMBL" id="RLN25326.1"/>
    </source>
</evidence>
<proteinExistence type="predicted"/>
<dbReference type="FunFam" id="3.40.50.1000:FF:000112">
    <property type="entry name" value="CTD small phosphatase-like protein 2"/>
    <property type="match status" value="1"/>
</dbReference>
<dbReference type="Proteomes" id="UP000275267">
    <property type="component" value="Unassembled WGS sequence"/>
</dbReference>
<dbReference type="Gene3D" id="3.40.50.1000">
    <property type="entry name" value="HAD superfamily/HAD-like"/>
    <property type="match status" value="1"/>
</dbReference>
<reference evidence="4" key="1">
    <citation type="journal article" date="2019" name="Nat. Commun.">
        <title>The genome of broomcorn millet.</title>
        <authorList>
            <person name="Zou C."/>
            <person name="Miki D."/>
            <person name="Li D."/>
            <person name="Tang Q."/>
            <person name="Xiao L."/>
            <person name="Rajput S."/>
            <person name="Deng P."/>
            <person name="Jia W."/>
            <person name="Huang R."/>
            <person name="Zhang M."/>
            <person name="Sun Y."/>
            <person name="Hu J."/>
            <person name="Fu X."/>
            <person name="Schnable P.S."/>
            <person name="Li F."/>
            <person name="Zhang H."/>
            <person name="Feng B."/>
            <person name="Zhu X."/>
            <person name="Liu R."/>
            <person name="Schnable J.C."/>
            <person name="Zhu J.-K."/>
            <person name="Zhang H."/>
        </authorList>
    </citation>
    <scope>NUCLEOTIDE SEQUENCE [LARGE SCALE GENOMIC DNA]</scope>
</reference>
<name>A0A3L6SRP4_PANMI</name>
<keyword evidence="4" id="KW-1185">Reference proteome</keyword>
<protein>
    <submittedName>
        <fullName evidence="3">Carboxy-terminal domain RNA polymerase II polypeptide A small phosphatase 1-like</fullName>
    </submittedName>
</protein>
<evidence type="ECO:0000259" key="2">
    <source>
        <dbReference type="PROSITE" id="PS50969"/>
    </source>
</evidence>
<gene>
    <name evidence="3" type="ORF">C2845_PM07G27540</name>
</gene>
<dbReference type="InterPro" id="IPR011948">
    <property type="entry name" value="Dullard_phosphatase"/>
</dbReference>
<dbReference type="OrthoDB" id="277011at2759"/>
<dbReference type="EMBL" id="PQIB02000004">
    <property type="protein sequence ID" value="RLN25326.1"/>
    <property type="molecule type" value="Genomic_DNA"/>
</dbReference>
<comment type="caution">
    <text evidence="3">The sequence shown here is derived from an EMBL/GenBank/DDBJ whole genome shotgun (WGS) entry which is preliminary data.</text>
</comment>
<dbReference type="PROSITE" id="PS50969">
    <property type="entry name" value="FCP1"/>
    <property type="match status" value="1"/>
</dbReference>
<feature type="region of interest" description="Disordered" evidence="1">
    <location>
        <begin position="71"/>
        <end position="146"/>
    </location>
</feature>
<organism evidence="3 4">
    <name type="scientific">Panicum miliaceum</name>
    <name type="common">Proso millet</name>
    <name type="synonym">Broomcorn millet</name>
    <dbReference type="NCBI Taxonomy" id="4540"/>
    <lineage>
        <taxon>Eukaryota</taxon>
        <taxon>Viridiplantae</taxon>
        <taxon>Streptophyta</taxon>
        <taxon>Embryophyta</taxon>
        <taxon>Tracheophyta</taxon>
        <taxon>Spermatophyta</taxon>
        <taxon>Magnoliopsida</taxon>
        <taxon>Liliopsida</taxon>
        <taxon>Poales</taxon>
        <taxon>Poaceae</taxon>
        <taxon>PACMAD clade</taxon>
        <taxon>Panicoideae</taxon>
        <taxon>Panicodae</taxon>
        <taxon>Paniceae</taxon>
        <taxon>Panicinae</taxon>
        <taxon>Panicum</taxon>
        <taxon>Panicum sect. Panicum</taxon>
    </lineage>
</organism>
<sequence length="457" mass="50354">MVQRHCTTTIDISIHRSKANNAEAERAEKAIKPELVTAKCATKKNENCACAYDNYHPRHLGGPAVLSLTGGADESTTNHQYPIPLSTPAHKNTTYTGGRAETDHHHHLLRLPPASPPPSRPSSSSPLEPHRPPAPTWRDSSSPEAMAAAEVYSPTAAAAAQQQQRGKAASQAWRAVVGWIGFLLQVLLQILRGTPSCAQLLSFVGFRYPLLSGPAASEPSPEVAFMPLRSEIPADVAPAPEAPPEPLGRLTVVLDLDETLVSAYESSSLPPIVRTQAVEAGLHCFDMECISSDKDVEGKQKVNHVTVFERPGLHEFLQKTSEFADLILFTAGLEGYARPLVDRIDVHSRFRLRLYRPSTVTTEYREHVKDLSCVSKDFCRTVIVDNNPFSFILQPLNGIPCVPFSAGQHSDDQLMTVIFPLLKHLSLQKDVRPVLHERFHMPEWFQKHGIPQTNQAV</sequence>
<dbReference type="InterPro" id="IPR004274">
    <property type="entry name" value="FCP1_dom"/>
</dbReference>